<feature type="active site" description="Proton donor" evidence="8">
    <location>
        <position position="100"/>
    </location>
</feature>
<dbReference type="PANTHER" id="PTHR31689">
    <property type="entry name" value="DIAMINOPIMELATE EPIMERASE, CHLOROPLASTIC"/>
    <property type="match status" value="1"/>
</dbReference>
<evidence type="ECO:0000256" key="3">
    <source>
        <dbReference type="ARBA" id="ARBA00013080"/>
    </source>
</evidence>
<dbReference type="GO" id="GO:0005829">
    <property type="term" value="C:cytosol"/>
    <property type="evidence" value="ECO:0007669"/>
    <property type="project" value="TreeGrafter"/>
</dbReference>
<organism evidence="10 11">
    <name type="scientific">Alpinimonas psychrophila</name>
    <dbReference type="NCBI Taxonomy" id="748908"/>
    <lineage>
        <taxon>Bacteria</taxon>
        <taxon>Bacillati</taxon>
        <taxon>Actinomycetota</taxon>
        <taxon>Actinomycetes</taxon>
        <taxon>Micrococcales</taxon>
        <taxon>Microbacteriaceae</taxon>
        <taxon>Alpinimonas</taxon>
    </lineage>
</organism>
<keyword evidence="8" id="KW-0963">Cytoplasm</keyword>
<evidence type="ECO:0000313" key="11">
    <source>
        <dbReference type="Proteomes" id="UP000524237"/>
    </source>
</evidence>
<comment type="caution">
    <text evidence="8">Lacks conserved residue(s) required for the propagation of feature annotation.</text>
</comment>
<dbReference type="Proteomes" id="UP000524237">
    <property type="component" value="Unassembled WGS sequence"/>
</dbReference>
<proteinExistence type="inferred from homology"/>
<keyword evidence="5 8" id="KW-0457">Lysine biosynthesis</keyword>
<keyword evidence="4 8" id="KW-0028">Amino-acid biosynthesis</keyword>
<evidence type="ECO:0000313" key="10">
    <source>
        <dbReference type="EMBL" id="MBA8828731.1"/>
    </source>
</evidence>
<reference evidence="10 11" key="1">
    <citation type="submission" date="2020-07" db="EMBL/GenBank/DDBJ databases">
        <title>Sequencing the genomes of 1000 actinobacteria strains.</title>
        <authorList>
            <person name="Klenk H.-P."/>
        </authorList>
    </citation>
    <scope>NUCLEOTIDE SEQUENCE [LARGE SCALE GENOMIC DNA]</scope>
    <source>
        <strain evidence="10 11">DSM 23737</strain>
    </source>
</reference>
<feature type="binding site" evidence="8">
    <location>
        <position position="91"/>
    </location>
    <ligand>
        <name>substrate</name>
    </ligand>
</feature>
<gene>
    <name evidence="8" type="primary">dapF</name>
    <name evidence="10" type="ORF">FB555_000802</name>
</gene>
<evidence type="ECO:0000256" key="4">
    <source>
        <dbReference type="ARBA" id="ARBA00022605"/>
    </source>
</evidence>
<feature type="binding site" evidence="8">
    <location>
        <position position="177"/>
    </location>
    <ligand>
        <name>substrate</name>
    </ligand>
</feature>
<dbReference type="InterPro" id="IPR018510">
    <property type="entry name" value="DAP_epimerase_AS"/>
</dbReference>
<evidence type="ECO:0000256" key="2">
    <source>
        <dbReference type="ARBA" id="ARBA00010219"/>
    </source>
</evidence>
<dbReference type="SUPFAM" id="SSF54506">
    <property type="entry name" value="Diaminopimelate epimerase-like"/>
    <property type="match status" value="2"/>
</dbReference>
<dbReference type="UniPathway" id="UPA00034">
    <property type="reaction ID" value="UER00025"/>
</dbReference>
<dbReference type="EC" id="5.1.1.7" evidence="3 8"/>
<feature type="binding site" evidence="8">
    <location>
        <begin position="234"/>
        <end position="235"/>
    </location>
    <ligand>
        <name>substrate</name>
    </ligand>
</feature>
<feature type="binding site" evidence="8">
    <location>
        <position position="210"/>
    </location>
    <ligand>
        <name>substrate</name>
    </ligand>
</feature>
<feature type="binding site" evidence="8">
    <location>
        <position position="15"/>
    </location>
    <ligand>
        <name>substrate</name>
    </ligand>
</feature>
<dbReference type="InterPro" id="IPR001653">
    <property type="entry name" value="DAP_epimerase_DapF"/>
</dbReference>
<dbReference type="Gene3D" id="3.10.310.10">
    <property type="entry name" value="Diaminopimelate Epimerase, Chain A, domain 1"/>
    <property type="match status" value="2"/>
</dbReference>
<name>A0A7W3JT46_9MICO</name>
<comment type="subcellular location">
    <subcellularLocation>
        <location evidence="8">Cytoplasm</location>
    </subcellularLocation>
</comment>
<keyword evidence="11" id="KW-1185">Reference proteome</keyword>
<dbReference type="GO" id="GO:0009089">
    <property type="term" value="P:lysine biosynthetic process via diaminopimelate"/>
    <property type="evidence" value="ECO:0007669"/>
    <property type="project" value="UniProtKB-UniRule"/>
</dbReference>
<dbReference type="NCBIfam" id="TIGR00652">
    <property type="entry name" value="DapF"/>
    <property type="match status" value="1"/>
</dbReference>
<evidence type="ECO:0000256" key="1">
    <source>
        <dbReference type="ARBA" id="ARBA00005196"/>
    </source>
</evidence>
<feature type="site" description="Could be important to modulate the pK values of the two catalytic cysteine residues" evidence="8">
    <location>
        <position position="234"/>
    </location>
</feature>
<comment type="similarity">
    <text evidence="2 8">Belongs to the diaminopimelate epimerase family.</text>
</comment>
<dbReference type="AlphaFoldDB" id="A0A7W3JT46"/>
<feature type="active site" description="Proton acceptor" evidence="8">
    <location>
        <position position="243"/>
    </location>
</feature>
<keyword evidence="6 8" id="KW-0413">Isomerase</keyword>
<feature type="binding site" evidence="8">
    <location>
        <begin position="101"/>
        <end position="102"/>
    </location>
    <ligand>
        <name>substrate</name>
    </ligand>
</feature>
<comment type="subunit">
    <text evidence="8">Homodimer.</text>
</comment>
<evidence type="ECO:0000256" key="8">
    <source>
        <dbReference type="HAMAP-Rule" id="MF_00197"/>
    </source>
</evidence>
<dbReference type="PANTHER" id="PTHR31689:SF0">
    <property type="entry name" value="DIAMINOPIMELATE EPIMERASE"/>
    <property type="match status" value="1"/>
</dbReference>
<feature type="active site" evidence="9">
    <location>
        <position position="100"/>
    </location>
</feature>
<evidence type="ECO:0000256" key="5">
    <source>
        <dbReference type="ARBA" id="ARBA00023154"/>
    </source>
</evidence>
<protein>
    <recommendedName>
        <fullName evidence="3 8">Diaminopimelate epimerase</fullName>
        <shortName evidence="8">DAP epimerase</shortName>
        <ecNumber evidence="3 8">5.1.1.7</ecNumber>
    </recommendedName>
    <alternativeName>
        <fullName evidence="8">PLP-independent amino acid racemase</fullName>
    </alternativeName>
</protein>
<evidence type="ECO:0000256" key="7">
    <source>
        <dbReference type="ARBA" id="ARBA00051712"/>
    </source>
</evidence>
<dbReference type="RefSeq" id="WP_182484112.1">
    <property type="nucleotide sequence ID" value="NZ_JACGWU010000001.1"/>
</dbReference>
<sequence>MATALHFTKGHGTGNDFVLYSDPEGERPLSPGQIASLCDRHFGIGADGVIRAVKSKNLNTLRSDGALIPDPAGASALTEDSAAEWFMDYYNADGSLSEMCGNGIRVYAKYLLESGLAVINPGDTMAIGTRGGVRDLTNSGNNFQVDMGRWRFDGGEPLVRVKGVAVQRPGIGINVGNPHVVVALSHDAELDGADLTFVPQLDPATPEGANVELVVMRDPMVKDGVGQIRMRVHERGSGETLSCGTGVVAAALATRHWAGAGAPNSWRVEVPGGSLAVRMFPTEEGEHVSLSGPAELVFTGIVELA</sequence>
<accession>A0A7W3JT46</accession>
<comment type="caution">
    <text evidence="10">The sequence shown here is derived from an EMBL/GenBank/DDBJ whole genome shotgun (WGS) entry which is preliminary data.</text>
</comment>
<feature type="site" description="Could be important to modulate the pK values of the two catalytic cysteine residues" evidence="8">
    <location>
        <position position="179"/>
    </location>
</feature>
<dbReference type="HAMAP" id="MF_00197">
    <property type="entry name" value="DAP_epimerase"/>
    <property type="match status" value="1"/>
</dbReference>
<evidence type="ECO:0000256" key="9">
    <source>
        <dbReference type="PROSITE-ProRule" id="PRU10125"/>
    </source>
</evidence>
<feature type="binding site" evidence="8">
    <location>
        <begin position="244"/>
        <end position="245"/>
    </location>
    <ligand>
        <name>substrate</name>
    </ligand>
</feature>
<comment type="catalytic activity">
    <reaction evidence="7 8">
        <text>(2S,6S)-2,6-diaminopimelate = meso-2,6-diaminopimelate</text>
        <dbReference type="Rhea" id="RHEA:15393"/>
        <dbReference type="ChEBI" id="CHEBI:57609"/>
        <dbReference type="ChEBI" id="CHEBI:57791"/>
        <dbReference type="EC" id="5.1.1.7"/>
    </reaction>
</comment>
<dbReference type="GO" id="GO:0008837">
    <property type="term" value="F:diaminopimelate epimerase activity"/>
    <property type="evidence" value="ECO:0007669"/>
    <property type="project" value="UniProtKB-UniRule"/>
</dbReference>
<dbReference type="PROSITE" id="PS01326">
    <property type="entry name" value="DAP_EPIMERASE"/>
    <property type="match status" value="1"/>
</dbReference>
<evidence type="ECO:0000256" key="6">
    <source>
        <dbReference type="ARBA" id="ARBA00023235"/>
    </source>
</evidence>
<dbReference type="Pfam" id="PF01678">
    <property type="entry name" value="DAP_epimerase"/>
    <property type="match status" value="2"/>
</dbReference>
<comment type="pathway">
    <text evidence="1 8">Amino-acid biosynthesis; L-lysine biosynthesis via DAP pathway; DL-2,6-diaminopimelate from LL-2,6-diaminopimelate: step 1/1.</text>
</comment>
<dbReference type="EMBL" id="JACGWU010000001">
    <property type="protein sequence ID" value="MBA8828731.1"/>
    <property type="molecule type" value="Genomic_DNA"/>
</dbReference>
<comment type="function">
    <text evidence="8">Catalyzes the stereoinversion of LL-2,6-diaminopimelate (L,L-DAP) to meso-diaminopimelate (meso-DAP), a precursor of L-lysine and an essential component of the bacterial peptidoglycan.</text>
</comment>